<dbReference type="InterPro" id="IPR016156">
    <property type="entry name" value="FAD/NAD-linked_Rdtase_dimer_sf"/>
</dbReference>
<evidence type="ECO:0000313" key="5">
    <source>
        <dbReference type="EMBL" id="MYN69738.1"/>
    </source>
</evidence>
<sequence>MKIVIIGASFAGLSAALECRKLYKDAQITLIDRETDVAFFPNALNWKLSNRMTEWEEARISLYKELLQTTITCLFETECLAINPETSRLKLRQQNVISELSYDRLILAMGASQTWEWGQEELQDYLIRSKTLTQAQSSLEKIKQAKTIAVIGAGQIGLESLDALSQRNLKLLVFEAQDSLLAKYLDEEMVEPIRLEMEQRGIQVHLSETVNQIEIDEQDKQLICQTVNGNYRADFVLPSTNLIPNIQLVKNLLRINVEGTVWVNEFLETSQKNIFAVGDLISLPVEYFGQAYLPMIHHAIRTGRLAAQNLVMQSIPLKKTQRIVSSRLFGYYVTSIGLTESEANLWLKCKSIRMRSPYSQWESEMADLKLIVDENGRIVGGQLVSVVDHIEQMDALSLAISNGLTVFDLVQQSWLCLPGKTPLVPMMVEAAQEYIRQENLAHTEVDDAD</sequence>
<dbReference type="PRINTS" id="PR00368">
    <property type="entry name" value="FADPNR"/>
</dbReference>
<dbReference type="PRINTS" id="PR00469">
    <property type="entry name" value="PNDRDTASEII"/>
</dbReference>
<evidence type="ECO:0000256" key="2">
    <source>
        <dbReference type="ARBA" id="ARBA00022630"/>
    </source>
</evidence>
<dbReference type="RefSeq" id="WP_160864133.1">
    <property type="nucleotide sequence ID" value="NZ_WNXH01000008.1"/>
</dbReference>
<dbReference type="InterPro" id="IPR050260">
    <property type="entry name" value="FAD-bd_OxRdtase"/>
</dbReference>
<keyword evidence="2" id="KW-0285">Flavoprotein</keyword>
<keyword evidence="3" id="KW-0274">FAD</keyword>
<proteinExistence type="predicted"/>
<dbReference type="SUPFAM" id="SSF51905">
    <property type="entry name" value="FAD/NAD(P)-binding domain"/>
    <property type="match status" value="1"/>
</dbReference>
<evidence type="ECO:0000313" key="6">
    <source>
        <dbReference type="Proteomes" id="UP000483765"/>
    </source>
</evidence>
<dbReference type="GO" id="GO:0016491">
    <property type="term" value="F:oxidoreductase activity"/>
    <property type="evidence" value="ECO:0007669"/>
    <property type="project" value="InterPro"/>
</dbReference>
<reference evidence="5 6" key="1">
    <citation type="submission" date="2019-11" db="EMBL/GenBank/DDBJ databases">
        <title>Divergent Streptococcus suis from cattle.</title>
        <authorList>
            <person name="Williamson C."/>
        </authorList>
    </citation>
    <scope>NUCLEOTIDE SEQUENCE [LARGE SCALE GENOMIC DNA]</scope>
    <source>
        <strain evidence="5 6">10-36905</strain>
    </source>
</reference>
<dbReference type="SUPFAM" id="SSF55424">
    <property type="entry name" value="FAD/NAD-linked reductases, dimerisation (C-terminal) domain"/>
    <property type="match status" value="1"/>
</dbReference>
<name>A0A6L8MX63_STRSU</name>
<dbReference type="InterPro" id="IPR023753">
    <property type="entry name" value="FAD/NAD-binding_dom"/>
</dbReference>
<evidence type="ECO:0000259" key="4">
    <source>
        <dbReference type="Pfam" id="PF07992"/>
    </source>
</evidence>
<evidence type="ECO:0000256" key="3">
    <source>
        <dbReference type="ARBA" id="ARBA00022827"/>
    </source>
</evidence>
<dbReference type="Gene3D" id="3.30.390.30">
    <property type="match status" value="1"/>
</dbReference>
<feature type="domain" description="FAD/NAD(P)-binding" evidence="4">
    <location>
        <begin position="1"/>
        <end position="303"/>
    </location>
</feature>
<dbReference type="AlphaFoldDB" id="A0A6L8MX63"/>
<dbReference type="InterPro" id="IPR036188">
    <property type="entry name" value="FAD/NAD-bd_sf"/>
</dbReference>
<dbReference type="Proteomes" id="UP000483765">
    <property type="component" value="Unassembled WGS sequence"/>
</dbReference>
<gene>
    <name evidence="5" type="ORF">GLP18_05785</name>
</gene>
<accession>A0A6L8MX63</accession>
<dbReference type="Gene3D" id="3.50.50.60">
    <property type="entry name" value="FAD/NAD(P)-binding domain"/>
    <property type="match status" value="2"/>
</dbReference>
<comment type="caution">
    <text evidence="5">The sequence shown here is derived from an EMBL/GenBank/DDBJ whole genome shotgun (WGS) entry which is preliminary data.</text>
</comment>
<dbReference type="Pfam" id="PF07992">
    <property type="entry name" value="Pyr_redox_2"/>
    <property type="match status" value="1"/>
</dbReference>
<organism evidence="5 6">
    <name type="scientific">Streptococcus suis</name>
    <dbReference type="NCBI Taxonomy" id="1307"/>
    <lineage>
        <taxon>Bacteria</taxon>
        <taxon>Bacillati</taxon>
        <taxon>Bacillota</taxon>
        <taxon>Bacilli</taxon>
        <taxon>Lactobacillales</taxon>
        <taxon>Streptococcaceae</taxon>
        <taxon>Streptococcus</taxon>
    </lineage>
</organism>
<protein>
    <submittedName>
        <fullName evidence="5">FAD-dependent oxidoreductase</fullName>
    </submittedName>
</protein>
<dbReference type="PANTHER" id="PTHR43429">
    <property type="entry name" value="PYRIDINE NUCLEOTIDE-DISULFIDE OXIDOREDUCTASE DOMAIN-CONTAINING"/>
    <property type="match status" value="1"/>
</dbReference>
<evidence type="ECO:0000256" key="1">
    <source>
        <dbReference type="ARBA" id="ARBA00001974"/>
    </source>
</evidence>
<comment type="cofactor">
    <cofactor evidence="1">
        <name>FAD</name>
        <dbReference type="ChEBI" id="CHEBI:57692"/>
    </cofactor>
</comment>
<dbReference type="PANTHER" id="PTHR43429:SF3">
    <property type="entry name" value="NITRITE REDUCTASE [NAD(P)H]"/>
    <property type="match status" value="1"/>
</dbReference>
<dbReference type="EMBL" id="WNXH01000008">
    <property type="protein sequence ID" value="MYN69738.1"/>
    <property type="molecule type" value="Genomic_DNA"/>
</dbReference>